<dbReference type="SUPFAM" id="SSF52833">
    <property type="entry name" value="Thioredoxin-like"/>
    <property type="match status" value="1"/>
</dbReference>
<feature type="domain" description="GST N-terminal" evidence="2">
    <location>
        <begin position="33"/>
        <end position="130"/>
    </location>
</feature>
<dbReference type="InterPro" id="IPR004045">
    <property type="entry name" value="Glutathione_S-Trfase_N"/>
</dbReference>
<dbReference type="GO" id="GO:0004364">
    <property type="term" value="F:glutathione transferase activity"/>
    <property type="evidence" value="ECO:0007669"/>
    <property type="project" value="TreeGrafter"/>
</dbReference>
<evidence type="ECO:0000256" key="1">
    <source>
        <dbReference type="SAM" id="SignalP"/>
    </source>
</evidence>
<evidence type="ECO:0000259" key="3">
    <source>
        <dbReference type="PROSITE" id="PS50405"/>
    </source>
</evidence>
<feature type="domain" description="GST C-terminal" evidence="3">
    <location>
        <begin position="133"/>
        <end position="267"/>
    </location>
</feature>
<gene>
    <name evidence="4" type="ORF">QSP1433_LOCUS3470</name>
</gene>
<dbReference type="Gene3D" id="1.20.1050.130">
    <property type="match status" value="1"/>
</dbReference>
<dbReference type="InterPro" id="IPR036249">
    <property type="entry name" value="Thioredoxin-like_sf"/>
</dbReference>
<dbReference type="PROSITE" id="PS50405">
    <property type="entry name" value="GST_CTER"/>
    <property type="match status" value="1"/>
</dbReference>
<dbReference type="InterPro" id="IPR040079">
    <property type="entry name" value="Glutathione_S-Trfase"/>
</dbReference>
<dbReference type="Pfam" id="PF14497">
    <property type="entry name" value="GST_C_3"/>
    <property type="match status" value="1"/>
</dbReference>
<dbReference type="InterPro" id="IPR036282">
    <property type="entry name" value="Glutathione-S-Trfase_C_sf"/>
</dbReference>
<dbReference type="InterPro" id="IPR050213">
    <property type="entry name" value="GST_superfamily"/>
</dbReference>
<dbReference type="InterPro" id="IPR004046">
    <property type="entry name" value="GST_C"/>
</dbReference>
<name>A0A7S2RHE0_9STRA</name>
<dbReference type="SFLD" id="SFLDS00019">
    <property type="entry name" value="Glutathione_Transferase_(cytos"/>
    <property type="match status" value="1"/>
</dbReference>
<dbReference type="EMBL" id="HBHK01005859">
    <property type="protein sequence ID" value="CAD9671228.1"/>
    <property type="molecule type" value="Transcribed_RNA"/>
</dbReference>
<dbReference type="Pfam" id="PF02798">
    <property type="entry name" value="GST_N"/>
    <property type="match status" value="1"/>
</dbReference>
<protein>
    <recommendedName>
        <fullName evidence="5">Glutathione transferase</fullName>
    </recommendedName>
</protein>
<keyword evidence="1" id="KW-0732">Signal</keyword>
<sequence length="287" mass="32178">MMRRILFSLILSCTPCWVAANADCFSDLQNGDASLTLRYFNIRGLAEPIRLLLAAAGVPYDEVKFENCGDECPSGVEDWVKYKGKHGNSRTLPFGQVPSLTYVSSSGVKIVVVQSLAIQDYIARKCGLLLEDSEEDRARMLIIAGGVMDVRKRYGQLVYNKEVAGEKGSELIDTYVASTLRVWLPMFERLLSESKGPFFMGEKLTYIDTMVFDMLDSNLRIDPQCLGKLPLLHSHTLAVARLLGSYLSSPMRRKFSNGQSAFFDTATHPARFDPEKSVYFLDQKDEL</sequence>
<dbReference type="GO" id="GO:0006749">
    <property type="term" value="P:glutathione metabolic process"/>
    <property type="evidence" value="ECO:0007669"/>
    <property type="project" value="TreeGrafter"/>
</dbReference>
<dbReference type="CDD" id="cd03039">
    <property type="entry name" value="GST_N_Sigma_like"/>
    <property type="match status" value="1"/>
</dbReference>
<dbReference type="PROSITE" id="PS50404">
    <property type="entry name" value="GST_NTER"/>
    <property type="match status" value="1"/>
</dbReference>
<organism evidence="4">
    <name type="scientific">Mucochytrium quahogii</name>
    <dbReference type="NCBI Taxonomy" id="96639"/>
    <lineage>
        <taxon>Eukaryota</taxon>
        <taxon>Sar</taxon>
        <taxon>Stramenopiles</taxon>
        <taxon>Bigyra</taxon>
        <taxon>Labyrinthulomycetes</taxon>
        <taxon>Thraustochytrida</taxon>
        <taxon>Thraustochytriidae</taxon>
        <taxon>Mucochytrium</taxon>
    </lineage>
</organism>
<evidence type="ECO:0000313" key="4">
    <source>
        <dbReference type="EMBL" id="CAD9671228.1"/>
    </source>
</evidence>
<accession>A0A7S2RHE0</accession>
<dbReference type="InterPro" id="IPR010987">
    <property type="entry name" value="Glutathione-S-Trfase_C-like"/>
</dbReference>
<dbReference type="AlphaFoldDB" id="A0A7S2RHE0"/>
<dbReference type="PANTHER" id="PTHR11571">
    <property type="entry name" value="GLUTATHIONE S-TRANSFERASE"/>
    <property type="match status" value="1"/>
</dbReference>
<evidence type="ECO:0000259" key="2">
    <source>
        <dbReference type="PROSITE" id="PS50404"/>
    </source>
</evidence>
<dbReference type="CDD" id="cd03192">
    <property type="entry name" value="GST_C_Sigma_like"/>
    <property type="match status" value="1"/>
</dbReference>
<reference evidence="4" key="1">
    <citation type="submission" date="2021-01" db="EMBL/GenBank/DDBJ databases">
        <authorList>
            <person name="Corre E."/>
            <person name="Pelletier E."/>
            <person name="Niang G."/>
            <person name="Scheremetjew M."/>
            <person name="Finn R."/>
            <person name="Kale V."/>
            <person name="Holt S."/>
            <person name="Cochrane G."/>
            <person name="Meng A."/>
            <person name="Brown T."/>
            <person name="Cohen L."/>
        </authorList>
    </citation>
    <scope>NUCLEOTIDE SEQUENCE</scope>
    <source>
        <strain evidence="4">NY070348D</strain>
    </source>
</reference>
<evidence type="ECO:0008006" key="5">
    <source>
        <dbReference type="Google" id="ProtNLM"/>
    </source>
</evidence>
<feature type="chain" id="PRO_5030588007" description="Glutathione transferase" evidence="1">
    <location>
        <begin position="21"/>
        <end position="287"/>
    </location>
</feature>
<dbReference type="PANTHER" id="PTHR11571:SF141">
    <property type="entry name" value="GLUTATHIONE S-TRANSFERASE"/>
    <property type="match status" value="1"/>
</dbReference>
<feature type="signal peptide" evidence="1">
    <location>
        <begin position="1"/>
        <end position="20"/>
    </location>
</feature>
<proteinExistence type="predicted"/>
<dbReference type="SUPFAM" id="SSF47616">
    <property type="entry name" value="GST C-terminal domain-like"/>
    <property type="match status" value="1"/>
</dbReference>